<proteinExistence type="inferred from homology"/>
<evidence type="ECO:0000256" key="3">
    <source>
        <dbReference type="ARBA" id="ARBA00022688"/>
    </source>
</evidence>
<dbReference type="GO" id="GO:0008289">
    <property type="term" value="F:lipid binding"/>
    <property type="evidence" value="ECO:0007669"/>
    <property type="project" value="UniProtKB-KW"/>
</dbReference>
<comment type="pathway">
    <text evidence="1">Cofactor biosynthesis; ubiquinone biosynthesis.</text>
</comment>
<dbReference type="Gene3D" id="1.10.357.10">
    <property type="entry name" value="Tetracycline Repressor, domain 2"/>
    <property type="match status" value="1"/>
</dbReference>
<keyword evidence="9" id="KW-1185">Reference proteome</keyword>
<dbReference type="Proteomes" id="UP000198615">
    <property type="component" value="Unassembled WGS sequence"/>
</dbReference>
<dbReference type="RefSeq" id="WP_051243984.1">
    <property type="nucleotide sequence ID" value="NZ_FNBW01000004.1"/>
</dbReference>
<comment type="function">
    <text evidence="6">Membrane-associated protein that warps the membrane surface to access and bind aromatic isoprenes with high specificity, including ubiquinone (CoQ) isoprene intermediates and presents them directly to COQ7, therefore facilitating the COQ7-mediated hydroxylase step. Participates in the biosynthesis of coenzyme Q, also named ubiquinone, an essential lipid-soluble electron transporter for aerobic cellular respiration.</text>
</comment>
<reference evidence="8 9" key="1">
    <citation type="submission" date="2016-10" db="EMBL/GenBank/DDBJ databases">
        <authorList>
            <person name="Varghese N."/>
            <person name="Submissions S."/>
        </authorList>
    </citation>
    <scope>NUCLEOTIDE SEQUENCE [LARGE SCALE GENOMIC DNA]</scope>
    <source>
        <strain evidence="8 9">DSM 18839</strain>
    </source>
</reference>
<dbReference type="PANTHER" id="PTHR21427">
    <property type="entry name" value="UBIQUINONE BIOSYNTHESIS PROTEIN COQ9, MITOCHONDRIAL"/>
    <property type="match status" value="1"/>
</dbReference>
<dbReference type="EMBL" id="FNBW01000004">
    <property type="protein sequence ID" value="SDF52577.1"/>
    <property type="molecule type" value="Genomic_DNA"/>
</dbReference>
<evidence type="ECO:0000256" key="4">
    <source>
        <dbReference type="ARBA" id="ARBA00022946"/>
    </source>
</evidence>
<comment type="similarity">
    <text evidence="2">Belongs to the COQ9 family.</text>
</comment>
<sequence length="226" mass="25154">MSTDRTTSQVNPMDTLRDRILDAALPNVLFDGWTRRSLTDGARSAGLVAEDVDIAFPAGVRDAVGYWLARADTRMAADMEAHGLDGLKIREKVALGVRLRLEAVEPHKEAVRRALSFLALPGNTGMAARSLYRTVDTIWWTCGDTSTDYNFYSKRGLLAAVFSSTLLYWLDDTSEGHGETWAFLDRRIGDVMKVPKVTARLKSLGEYLPNPRRFSRAWRAARGSSV</sequence>
<keyword evidence="3" id="KW-0831">Ubiquinone biosynthesis</keyword>
<accession>A0A8G2BGA2</accession>
<dbReference type="InterPro" id="IPR013718">
    <property type="entry name" value="COQ9_C"/>
</dbReference>
<organism evidence="8 9">
    <name type="scientific">Thalassobaculum litoreum DSM 18839</name>
    <dbReference type="NCBI Taxonomy" id="1123362"/>
    <lineage>
        <taxon>Bacteria</taxon>
        <taxon>Pseudomonadati</taxon>
        <taxon>Pseudomonadota</taxon>
        <taxon>Alphaproteobacteria</taxon>
        <taxon>Rhodospirillales</taxon>
        <taxon>Thalassobaculaceae</taxon>
        <taxon>Thalassobaculum</taxon>
    </lineage>
</organism>
<dbReference type="InterPro" id="IPR012762">
    <property type="entry name" value="Ubiq_biosynth_COQ9"/>
</dbReference>
<dbReference type="PANTHER" id="PTHR21427:SF19">
    <property type="entry name" value="UBIQUINONE BIOSYNTHESIS PROTEIN COQ9, MITOCHONDRIAL"/>
    <property type="match status" value="1"/>
</dbReference>
<keyword evidence="5" id="KW-0446">Lipid-binding</keyword>
<gene>
    <name evidence="8" type="ORF">SAMN05660686_01544</name>
</gene>
<name>A0A8G2BGA2_9PROT</name>
<dbReference type="AlphaFoldDB" id="A0A8G2BGA2"/>
<comment type="caution">
    <text evidence="8">The sequence shown here is derived from an EMBL/GenBank/DDBJ whole genome shotgun (WGS) entry which is preliminary data.</text>
</comment>
<dbReference type="Pfam" id="PF08511">
    <property type="entry name" value="COQ9"/>
    <property type="match status" value="1"/>
</dbReference>
<evidence type="ECO:0000259" key="7">
    <source>
        <dbReference type="Pfam" id="PF08511"/>
    </source>
</evidence>
<protein>
    <submittedName>
        <fullName evidence="8">Ubiquinone biosynthesis protein COQ9</fullName>
    </submittedName>
</protein>
<evidence type="ECO:0000256" key="6">
    <source>
        <dbReference type="ARBA" id="ARBA00058104"/>
    </source>
</evidence>
<feature type="domain" description="COQ9 C-terminal" evidence="7">
    <location>
        <begin position="126"/>
        <end position="194"/>
    </location>
</feature>
<dbReference type="NCBIfam" id="TIGR02396">
    <property type="entry name" value="diverge_rpsU"/>
    <property type="match status" value="1"/>
</dbReference>
<keyword evidence="8" id="KW-0830">Ubiquinone</keyword>
<evidence type="ECO:0000256" key="2">
    <source>
        <dbReference type="ARBA" id="ARBA00010766"/>
    </source>
</evidence>
<evidence type="ECO:0000256" key="1">
    <source>
        <dbReference type="ARBA" id="ARBA00004749"/>
    </source>
</evidence>
<evidence type="ECO:0000313" key="9">
    <source>
        <dbReference type="Proteomes" id="UP000198615"/>
    </source>
</evidence>
<evidence type="ECO:0000256" key="5">
    <source>
        <dbReference type="ARBA" id="ARBA00023121"/>
    </source>
</evidence>
<keyword evidence="4" id="KW-0809">Transit peptide</keyword>
<evidence type="ECO:0000313" key="8">
    <source>
        <dbReference type="EMBL" id="SDF52577.1"/>
    </source>
</evidence>
<dbReference type="GO" id="GO:0006744">
    <property type="term" value="P:ubiquinone biosynthetic process"/>
    <property type="evidence" value="ECO:0007669"/>
    <property type="project" value="UniProtKB-KW"/>
</dbReference>